<accession>A0A7M1B276</accession>
<dbReference type="PROSITE" id="PS51257">
    <property type="entry name" value="PROKAR_LIPOPROTEIN"/>
    <property type="match status" value="1"/>
</dbReference>
<gene>
    <name evidence="2" type="ORF">FJR45_02165</name>
</gene>
<evidence type="ECO:0000259" key="1">
    <source>
        <dbReference type="Pfam" id="PF02169"/>
    </source>
</evidence>
<sequence>MNKIMKNIIATTLIAAAITGCSSKKTEPKKQEVYTPTFTCKQEGVAAPRWTCIPDVPGYYAGVGVAEKSAAGIAHMRRVALMNGRSDLAQQIESKIKDKMEGFTRATGNGSAETVDKVTTAVTKQVAKVDLKGSKAIDMWTAPSGAIYMLVTVPESSVNQEVKKAYKKAVDSSFNNDNALWQQFQSKQALENLDKEFPTE</sequence>
<evidence type="ECO:0000313" key="2">
    <source>
        <dbReference type="EMBL" id="QOP42818.1"/>
    </source>
</evidence>
<dbReference type="KEGG" id="ssei:FJR45_02165"/>
<evidence type="ECO:0000313" key="3">
    <source>
        <dbReference type="Proteomes" id="UP000593719"/>
    </source>
</evidence>
<organism evidence="2 3">
    <name type="scientific">Sulfurimonas sediminis</name>
    <dbReference type="NCBI Taxonomy" id="2590020"/>
    <lineage>
        <taxon>Bacteria</taxon>
        <taxon>Pseudomonadati</taxon>
        <taxon>Campylobacterota</taxon>
        <taxon>Epsilonproteobacteria</taxon>
        <taxon>Campylobacterales</taxon>
        <taxon>Sulfurimonadaceae</taxon>
        <taxon>Sulfurimonas</taxon>
    </lineage>
</organism>
<protein>
    <recommendedName>
        <fullName evidence="1">Lipoprotein LPP20-like domain-containing protein</fullName>
    </recommendedName>
</protein>
<dbReference type="EMBL" id="CP041235">
    <property type="protein sequence ID" value="QOP42818.1"/>
    <property type="molecule type" value="Genomic_DNA"/>
</dbReference>
<feature type="domain" description="Lipoprotein LPP20-like" evidence="1">
    <location>
        <begin position="48"/>
        <end position="153"/>
    </location>
</feature>
<dbReference type="AlphaFoldDB" id="A0A7M1B276"/>
<reference evidence="2 3" key="1">
    <citation type="submission" date="2019-06" db="EMBL/GenBank/DDBJ databases">
        <title>Sulfurimonas gotlandica sp. nov., a chemoautotrophic and psychrotolerant epsilonproteobacterium isolated from a pelagic redoxcline, and an emended description of the genus Sulfurimonas.</title>
        <authorList>
            <person name="Wang S."/>
            <person name="Jiang L."/>
            <person name="Shao Z."/>
        </authorList>
    </citation>
    <scope>NUCLEOTIDE SEQUENCE [LARGE SCALE GENOMIC DNA]</scope>
    <source>
        <strain evidence="2 3">S2-6</strain>
    </source>
</reference>
<dbReference type="Proteomes" id="UP000593719">
    <property type="component" value="Chromosome"/>
</dbReference>
<name>A0A7M1B276_9BACT</name>
<dbReference type="RefSeq" id="WP_193151144.1">
    <property type="nucleotide sequence ID" value="NZ_CP041235.1"/>
</dbReference>
<dbReference type="InterPro" id="IPR024952">
    <property type="entry name" value="LPP20-like_dom"/>
</dbReference>
<dbReference type="Gene3D" id="3.10.129.140">
    <property type="entry name" value="Helicobacter TNF-alpha-Inducing protein"/>
    <property type="match status" value="1"/>
</dbReference>
<proteinExistence type="predicted"/>
<keyword evidence="3" id="KW-1185">Reference proteome</keyword>
<dbReference type="Pfam" id="PF02169">
    <property type="entry name" value="LPP20"/>
    <property type="match status" value="1"/>
</dbReference>